<comment type="caution">
    <text evidence="2">The sequence shown here is derived from an EMBL/GenBank/DDBJ whole genome shotgun (WGS) entry which is preliminary data.</text>
</comment>
<dbReference type="EMBL" id="JANBVN010000030">
    <property type="protein sequence ID" value="KAJ9160829.1"/>
    <property type="molecule type" value="Genomic_DNA"/>
</dbReference>
<evidence type="ECO:0000313" key="2">
    <source>
        <dbReference type="EMBL" id="KAJ9160829.1"/>
    </source>
</evidence>
<reference evidence="2" key="1">
    <citation type="submission" date="2022-07" db="EMBL/GenBank/DDBJ databases">
        <title>Fungi with potential for degradation of polypropylene.</title>
        <authorList>
            <person name="Gostincar C."/>
        </authorList>
    </citation>
    <scope>NUCLEOTIDE SEQUENCE</scope>
    <source>
        <strain evidence="2">EXF-13287</strain>
    </source>
</reference>
<keyword evidence="1" id="KW-1133">Transmembrane helix</keyword>
<keyword evidence="1" id="KW-0812">Transmembrane</keyword>
<evidence type="ECO:0000313" key="3">
    <source>
        <dbReference type="Proteomes" id="UP001174691"/>
    </source>
</evidence>
<organism evidence="2 3">
    <name type="scientific">Coniochaeta hoffmannii</name>
    <dbReference type="NCBI Taxonomy" id="91930"/>
    <lineage>
        <taxon>Eukaryota</taxon>
        <taxon>Fungi</taxon>
        <taxon>Dikarya</taxon>
        <taxon>Ascomycota</taxon>
        <taxon>Pezizomycotina</taxon>
        <taxon>Sordariomycetes</taxon>
        <taxon>Sordariomycetidae</taxon>
        <taxon>Coniochaetales</taxon>
        <taxon>Coniochaetaceae</taxon>
        <taxon>Coniochaeta</taxon>
    </lineage>
</organism>
<keyword evidence="1" id="KW-0472">Membrane</keyword>
<proteinExistence type="predicted"/>
<keyword evidence="3" id="KW-1185">Reference proteome</keyword>
<name>A0AA38RVK4_9PEZI</name>
<feature type="transmembrane region" description="Helical" evidence="1">
    <location>
        <begin position="160"/>
        <end position="178"/>
    </location>
</feature>
<dbReference type="AlphaFoldDB" id="A0AA38RVK4"/>
<evidence type="ECO:0000256" key="1">
    <source>
        <dbReference type="SAM" id="Phobius"/>
    </source>
</evidence>
<gene>
    <name evidence="2" type="ORF">NKR19_g2826</name>
</gene>
<sequence length="182" mass="19580">MDDAVRPSATALGDCYAKGYRAPSRKRRRATIGPLSFWEAACFISTSSAHHGAEDLSRAAFAAALMLASASRIKSRISLPAPPVTTDYSGGKQPPRVPTKALLWGDDLHQLDRLLTLSCNNSIQSLLSSGAFAVLDSEPAKANLQVLTGTLMAQNPKLGFLWLGAALLGIHDFVLRWMRAVF</sequence>
<protein>
    <submittedName>
        <fullName evidence="2">Uncharacterized protein</fullName>
    </submittedName>
</protein>
<accession>A0AA38RVK4</accession>
<dbReference type="Proteomes" id="UP001174691">
    <property type="component" value="Unassembled WGS sequence"/>
</dbReference>